<protein>
    <submittedName>
        <fullName evidence="1">Uncharacterized protein</fullName>
    </submittedName>
</protein>
<dbReference type="AlphaFoldDB" id="A0A097SPW1"/>
<accession>A0A097SPW1</accession>
<sequence>MVTWPRTDIESSNATGVVRVVVVLQPAAASFRAGLSDPNRVRTTNDRIGYAHTCGMNSDAHSQGATSNSGVRRAYAEVSPSICSAKVRRLHFPFGHKNRRTRRTRKLARLPTEASARVRLYRLWTRRERVPQTGHEAPWDTVQARIRIPAADVSADSIVTPARCGSRTRRSQQLAEHSKIISYGSIASQSDPWIVESSRKVGQNQNSGSVDNRGVPGLRLRPGRALINCELYLPKTWTADRERCRGADIDDGVNFEKKPVVAHSMIGRVLDVEVPFG</sequence>
<gene>
    <name evidence="1" type="ORF">LRS1606.133</name>
</gene>
<keyword evidence="1" id="KW-0614">Plasmid</keyword>
<name>A0A097SPW1_9NOCA</name>
<evidence type="ECO:0000313" key="1">
    <source>
        <dbReference type="EMBL" id="AIU93567.1"/>
    </source>
</evidence>
<organism evidence="1">
    <name type="scientific">Rhodococcus sp. NS1</name>
    <dbReference type="NCBI Taxonomy" id="402236"/>
    <lineage>
        <taxon>Bacteria</taxon>
        <taxon>Bacillati</taxon>
        <taxon>Actinomycetota</taxon>
        <taxon>Actinomycetes</taxon>
        <taxon>Mycobacteriales</taxon>
        <taxon>Nocardiaceae</taxon>
        <taxon>Rhodococcus</taxon>
    </lineage>
</organism>
<proteinExistence type="predicted"/>
<geneLocation type="plasmid" evidence="1">
    <name>pNSL1</name>
</geneLocation>
<dbReference type="EMBL" id="KJ605395">
    <property type="protein sequence ID" value="AIU93567.1"/>
    <property type="molecule type" value="Genomic_DNA"/>
</dbReference>
<reference evidence="1" key="1">
    <citation type="submission" date="2014-03" db="EMBL/GenBank/DDBJ databases">
        <authorList>
            <person name="Zhang G."/>
            <person name="Zhu L."/>
            <person name="Fang P."/>
        </authorList>
    </citation>
    <scope>NUCLEOTIDE SEQUENCE</scope>
    <source>
        <strain evidence="1">NS1</strain>
        <plasmid evidence="1">pNSL1</plasmid>
    </source>
</reference>